<dbReference type="PANTHER" id="PTHR42800:SF1">
    <property type="entry name" value="EXOINULINASE INUD (AFU_ORTHOLOGUE AFUA_5G00480)"/>
    <property type="match status" value="1"/>
</dbReference>
<dbReference type="SMART" id="SM00640">
    <property type="entry name" value="Glyco_32"/>
    <property type="match status" value="1"/>
</dbReference>
<keyword evidence="2" id="KW-0134">Cell wall</keyword>
<dbReference type="PANTHER" id="PTHR42800">
    <property type="entry name" value="EXOINULINASE INUD (AFU_ORTHOLOGUE AFUA_5G00480)"/>
    <property type="match status" value="1"/>
</dbReference>
<evidence type="ECO:0000256" key="2">
    <source>
        <dbReference type="ARBA" id="ARBA00022512"/>
    </source>
</evidence>
<keyword evidence="5 11" id="KW-0378">Hydrolase</keyword>
<proteinExistence type="inferred from homology"/>
<organism evidence="11 12">
    <name type="scientific">Streptococcus pluranimalium</name>
    <dbReference type="NCBI Taxonomy" id="82348"/>
    <lineage>
        <taxon>Bacteria</taxon>
        <taxon>Bacillati</taxon>
        <taxon>Bacillota</taxon>
        <taxon>Bacilli</taxon>
        <taxon>Lactobacillales</taxon>
        <taxon>Streptococcaceae</taxon>
        <taxon>Streptococcus</taxon>
    </lineage>
</organism>
<dbReference type="GO" id="GO:0005987">
    <property type="term" value="P:sucrose catabolic process"/>
    <property type="evidence" value="ECO:0007669"/>
    <property type="project" value="TreeGrafter"/>
</dbReference>
<sequence>MAIKEETTCKNWFMKKSGKNWIYGCTTLVATTLVLAAPSVLAEETIDDATQMTEQTNTESDINSAEPNPLVAEVSPTSLINSSDGEAVALDETPASSTPSVSGDTPDLVIDSPSELQTNPTKTSIANNNSEYSTASDDSITETPASSSFDVPKLDQETSLDNSESWITVSNIETPLEISTRSVSNPLETGYQTNLENLTPVSGIWEERSDGLYSNAVGKGDNFLQTTSFGKNFTFETDVTFLQNVGAASLIFRSNNDMEHLSNYTVNLDANSHKAELWRWGETNLTDEKEVPSAPDNKYHLKVTAVNGWLSYYVNGVLVANLGDHILQYDDRGQNTYIPSGYFGLLNWNGEMIFQNTYYTELDDTDVPLILDIAVTSESGEVEKKGQFFPEEPTHIQYASNEADTINLNFTLKNNNQIKIIDAMGKVYSPQDAIPIEVGRNDLIIESTVIGASGEPVTLIYRLNVHRRQVDGIYYNEPYRDQYHYSIKDGWGNDLNGLVYYKGTYHMFHQFYDDNNWGPMHWAHMTSKDLITWEEQPIALYPDANGTMFSGCIVVDDKNTSGLFDSPEGGLVAIITVNGEGQRIKLAYSNDEGKTWNKVDKIAVDWSEDPLDNRDFRDPKVFRWEDKWFMVIAGGPLRIYSSDNLRDWTVESTYTDLHTECPDLYPLQADDGSLKWVLSRGGRYYKVGNFTPVDGKWTFVPDVEYQDRDEVMNFGKDSYAAMTYYIQSFGTSDNPTIPELIEGNWMNTWDYCRIVGTTLDQEFNGTYNLNLKLGLVKDGDVYRLTQTPIDAYTSLRNIDQALHFENVEVSETNTLLDGFESDSYEIVSTFSPKEGTKKVGFDVRVGDGELTRIVYDLETEILSIDRSQSGVILNSSFAEVNQQAVRKNADGSIDLHLFVDRASVEVFAKGNTVAGANQIFPAPDSLAAKVFVEGESTNADIAIYPLKTIWKDKVTPTEPVAISSTTPEYNRINVGDQLDLSAYLVPFTKGGELVWKLDNADIASLDVNGNRAQLTSLAKGKVTITVSSKENPDLVKKIVVDNLENNFNTNFKDLRALSGDWLVDDETLFVENRGSNDIYMSGEKVTSPTYALSADIKFERGLVNLFFASEKVDPAQAYSIQLGSDNKIRLFRFYGDTIAESSIPVILNDNTYHRVTVMKGEASVEVIIDGVSYLNYQFDDVEPYFTDAYVGIGIWDGAMEVQNLWLTLPEKSSPEIVTPDKVEVDIPEGENTDEEESRIISVVDSNRANSASSSNLTIGKLKIRNLSTAKENNLLASERSLPKSTHETKLPETSSKNNNLLIALGLSLLGLVGFDIRKKKNL</sequence>
<evidence type="ECO:0000256" key="1">
    <source>
        <dbReference type="ARBA" id="ARBA00009902"/>
    </source>
</evidence>
<feature type="compositionally biased region" description="Polar residues" evidence="8">
    <location>
        <begin position="114"/>
        <end position="149"/>
    </location>
</feature>
<dbReference type="KEGG" id="splr:C0J00_00905"/>
<dbReference type="SMART" id="SM00635">
    <property type="entry name" value="BID_2"/>
    <property type="match status" value="1"/>
</dbReference>
<dbReference type="GO" id="GO:0004575">
    <property type="term" value="F:sucrose alpha-glucosidase activity"/>
    <property type="evidence" value="ECO:0007669"/>
    <property type="project" value="TreeGrafter"/>
</dbReference>
<dbReference type="SUPFAM" id="SSF49373">
    <property type="entry name" value="Invasin/intimin cell-adhesion fragments"/>
    <property type="match status" value="1"/>
</dbReference>
<evidence type="ECO:0000313" key="11">
    <source>
        <dbReference type="EMBL" id="AUW95784.1"/>
    </source>
</evidence>
<dbReference type="Pfam" id="PF02368">
    <property type="entry name" value="Big_2"/>
    <property type="match status" value="1"/>
</dbReference>
<evidence type="ECO:0000259" key="10">
    <source>
        <dbReference type="PROSITE" id="PS50847"/>
    </source>
</evidence>
<dbReference type="InterPro" id="IPR001362">
    <property type="entry name" value="Glyco_hydro_32"/>
</dbReference>
<reference evidence="11 12" key="1">
    <citation type="submission" date="2017-12" db="EMBL/GenBank/DDBJ databases">
        <authorList>
            <person name="Hurst M.R.H."/>
        </authorList>
    </citation>
    <scope>NUCLEOTIDE SEQUENCE [LARGE SCALE GENOMIC DNA]</scope>
    <source>
        <strain evidence="11 12">TH11417</strain>
    </source>
</reference>
<keyword evidence="12" id="KW-1185">Reference proteome</keyword>
<evidence type="ECO:0000256" key="7">
    <source>
        <dbReference type="ARBA" id="ARBA00023295"/>
    </source>
</evidence>
<dbReference type="SUPFAM" id="SSF49899">
    <property type="entry name" value="Concanavalin A-like lectins/glucanases"/>
    <property type="match status" value="2"/>
</dbReference>
<protein>
    <submittedName>
        <fullName evidence="11">Glycosyl hydrolase family 32</fullName>
    </submittedName>
</protein>
<dbReference type="Pfam" id="PF00251">
    <property type="entry name" value="Glyco_hydro_32N"/>
    <property type="match status" value="1"/>
</dbReference>
<dbReference type="Gene3D" id="2.60.40.1080">
    <property type="match status" value="1"/>
</dbReference>
<evidence type="ECO:0000256" key="8">
    <source>
        <dbReference type="SAM" id="MobiDB-lite"/>
    </source>
</evidence>
<reference evidence="11 12" key="2">
    <citation type="submission" date="2018-02" db="EMBL/GenBank/DDBJ databases">
        <title>Whole genome sequencing analysis of Streptococcus pluranimalium isolated from cattle infected mastitis in China.</title>
        <authorList>
            <person name="Zhang J.-R."/>
            <person name="Hu G.-Z."/>
        </authorList>
    </citation>
    <scope>NUCLEOTIDE SEQUENCE [LARGE SCALE GENOMIC DNA]</scope>
    <source>
        <strain evidence="11 12">TH11417</strain>
    </source>
</reference>
<dbReference type="Gene3D" id="2.60.120.560">
    <property type="entry name" value="Exo-inulinase, domain 1"/>
    <property type="match status" value="3"/>
</dbReference>
<dbReference type="NCBIfam" id="TIGR01167">
    <property type="entry name" value="LPXTG_anchor"/>
    <property type="match status" value="1"/>
</dbReference>
<dbReference type="Proteomes" id="UP000238956">
    <property type="component" value="Chromosome"/>
</dbReference>
<feature type="region of interest" description="Disordered" evidence="8">
    <location>
        <begin position="91"/>
        <end position="162"/>
    </location>
</feature>
<keyword evidence="3" id="KW-0964">Secreted</keyword>
<dbReference type="InterPro" id="IPR023296">
    <property type="entry name" value="Glyco_hydro_beta-prop_sf"/>
</dbReference>
<evidence type="ECO:0000256" key="5">
    <source>
        <dbReference type="ARBA" id="ARBA00022801"/>
    </source>
</evidence>
<evidence type="ECO:0000256" key="9">
    <source>
        <dbReference type="SAM" id="SignalP"/>
    </source>
</evidence>
<keyword evidence="6" id="KW-0572">Peptidoglycan-anchor</keyword>
<evidence type="ECO:0000256" key="3">
    <source>
        <dbReference type="ARBA" id="ARBA00022525"/>
    </source>
</evidence>
<evidence type="ECO:0000256" key="4">
    <source>
        <dbReference type="ARBA" id="ARBA00022729"/>
    </source>
</evidence>
<keyword evidence="4 9" id="KW-0732">Signal</keyword>
<feature type="chain" id="PRO_5039471375" evidence="9">
    <location>
        <begin position="43"/>
        <end position="1322"/>
    </location>
</feature>
<comment type="similarity">
    <text evidence="1">Belongs to the glycosyl hydrolase 32 family.</text>
</comment>
<dbReference type="GO" id="GO:0005737">
    <property type="term" value="C:cytoplasm"/>
    <property type="evidence" value="ECO:0007669"/>
    <property type="project" value="TreeGrafter"/>
</dbReference>
<evidence type="ECO:0000256" key="6">
    <source>
        <dbReference type="ARBA" id="ARBA00023088"/>
    </source>
</evidence>
<dbReference type="InterPro" id="IPR003343">
    <property type="entry name" value="Big_2"/>
</dbReference>
<dbReference type="CDD" id="cd18622">
    <property type="entry name" value="GH32_Inu-like"/>
    <property type="match status" value="1"/>
</dbReference>
<feature type="compositionally biased region" description="Polar residues" evidence="8">
    <location>
        <begin position="94"/>
        <end position="103"/>
    </location>
</feature>
<dbReference type="PROSITE" id="PS50847">
    <property type="entry name" value="GRAM_POS_ANCHORING"/>
    <property type="match status" value="1"/>
</dbReference>
<keyword evidence="7" id="KW-0326">Glycosidase</keyword>
<gene>
    <name evidence="11" type="ORF">C0J00_00905</name>
</gene>
<dbReference type="InterPro" id="IPR013189">
    <property type="entry name" value="Glyco_hydro_32_C"/>
</dbReference>
<name>A0A2L0D259_9STRE</name>
<dbReference type="OrthoDB" id="9759709at2"/>
<dbReference type="Gene3D" id="2.115.10.20">
    <property type="entry name" value="Glycosyl hydrolase domain, family 43"/>
    <property type="match status" value="1"/>
</dbReference>
<feature type="domain" description="Gram-positive cocci surface proteins LPxTG" evidence="10">
    <location>
        <begin position="1290"/>
        <end position="1322"/>
    </location>
</feature>
<accession>A0A2L0D259</accession>
<dbReference type="EMBL" id="CP025536">
    <property type="protein sequence ID" value="AUW95784.1"/>
    <property type="molecule type" value="Genomic_DNA"/>
</dbReference>
<feature type="compositionally biased region" description="Polar residues" evidence="8">
    <location>
        <begin position="48"/>
        <end position="66"/>
    </location>
</feature>
<feature type="signal peptide" evidence="9">
    <location>
        <begin position="1"/>
        <end position="42"/>
    </location>
</feature>
<evidence type="ECO:0000313" key="12">
    <source>
        <dbReference type="Proteomes" id="UP000238956"/>
    </source>
</evidence>
<dbReference type="InterPro" id="IPR013320">
    <property type="entry name" value="ConA-like_dom_sf"/>
</dbReference>
<dbReference type="Pfam" id="PF08244">
    <property type="entry name" value="Glyco_hydro_32C"/>
    <property type="match status" value="1"/>
</dbReference>
<dbReference type="InterPro" id="IPR008964">
    <property type="entry name" value="Invasin/intimin_cell_adhesion"/>
</dbReference>
<feature type="region of interest" description="Disordered" evidence="8">
    <location>
        <begin position="47"/>
        <end position="69"/>
    </location>
</feature>
<dbReference type="InterPro" id="IPR019931">
    <property type="entry name" value="LPXTG_anchor"/>
</dbReference>
<dbReference type="SUPFAM" id="SSF75005">
    <property type="entry name" value="Arabinanase/levansucrase/invertase"/>
    <property type="match status" value="1"/>
</dbReference>
<dbReference type="InterPro" id="IPR013148">
    <property type="entry name" value="Glyco_hydro_32_N"/>
</dbReference>